<proteinExistence type="predicted"/>
<organism evidence="1 2">
    <name type="scientific">Arcobacter acticola</name>
    <dbReference type="NCBI Taxonomy" id="1849015"/>
    <lineage>
        <taxon>Bacteria</taxon>
        <taxon>Pseudomonadati</taxon>
        <taxon>Campylobacterota</taxon>
        <taxon>Epsilonproteobacteria</taxon>
        <taxon>Campylobacterales</taxon>
        <taxon>Arcobacteraceae</taxon>
        <taxon>Arcobacter</taxon>
    </lineage>
</organism>
<gene>
    <name evidence="1" type="primary">lptC</name>
    <name evidence="1" type="ORF">AACT_1332</name>
</gene>
<protein>
    <submittedName>
        <fullName evidence="1">Lipooligosaccharide transport system, periplasmic component LptC</fullName>
    </submittedName>
</protein>
<name>A0A6M8EVC3_9BACT</name>
<keyword evidence="2" id="KW-1185">Reference proteome</keyword>
<dbReference type="Proteomes" id="UP000503483">
    <property type="component" value="Chromosome"/>
</dbReference>
<dbReference type="EMBL" id="CP042652">
    <property type="protein sequence ID" value="QKE28505.1"/>
    <property type="molecule type" value="Genomic_DNA"/>
</dbReference>
<dbReference type="AlphaFoldDB" id="A0A6M8EVC3"/>
<accession>A0A6M8EVC3</accession>
<evidence type="ECO:0000313" key="1">
    <source>
        <dbReference type="EMBL" id="QKE28505.1"/>
    </source>
</evidence>
<reference evidence="1 2" key="1">
    <citation type="submission" date="2019-08" db="EMBL/GenBank/DDBJ databases">
        <title>Complete genome sequence of Arcobacter acticola.</title>
        <authorList>
            <person name="Miller W."/>
        </authorList>
    </citation>
    <scope>NUCLEOTIDE SEQUENCE [LARGE SCALE GENOMIC DNA]</scope>
    <source>
        <strain evidence="1 2">KCTC 52212</strain>
    </source>
</reference>
<sequence length="181" mass="21074">MDMRIFTSILLLLALGAYFFPVENLKKNALEKDLPLVIFENPTMYTLNEKNVNRVVVATHAVKYQDRDEMFNADIILKNNDLSKNFDSEKLKADLIVKKADIYTLTNNVDYRRDDFIKLNTDELIYDDIKKIAQNSKPFKSVYQKHILNGNSVFLDINNNFITAKNTHFEIDMTKTQKGKK</sequence>
<dbReference type="KEGG" id="paco:AACT_1332"/>
<evidence type="ECO:0000313" key="2">
    <source>
        <dbReference type="Proteomes" id="UP000503483"/>
    </source>
</evidence>